<sequence>MENIWIGCSHRLPFSSTSSARQGNNPTTSFGDHTSRILSSGGAVGSHWSAVWTAVQSSGLGYPTIEVKLNEQITHLEQSKHDPNLWLLKSPQTAELLAILTIYVDDLLLSGTPEASTAIWKAIKEKWKISEPEFADEGQGITFCGFEIRQDDQGLHVGQSKYVQSLLDKYSEVTGVTSAPYAKESEPVCKPQDSLEKLRRAQGLVGELLWLATRTRADLVYGVSRIGQLITRDVDQAIQRAEDMIRYLKSTKHQEVRYGIPGEGHGPGSQLPVERDFNLIEVFADASFCPGSDRSQTGIVLMWGNAPIGWMSMRQPCASLSTAEAELQASLDGMTLAEGLHGLLSELAEAYHVPGKYMLGDLCTKPLLGPRIKELLSMMSVTLEKPSDADGGESDSLKEIKRYKIEPVESSGSGGDGRVEQALRAITAASLIDGVASKLMKIQVEIEEEKNQLDEIFDLLKYLSAVLVLVGLIALVAWKCWKRESVDAPKDQICEG</sequence>
<dbReference type="Proteomes" id="UP000601435">
    <property type="component" value="Unassembled WGS sequence"/>
</dbReference>
<protein>
    <submittedName>
        <fullName evidence="3">RE2 protein</fullName>
    </submittedName>
</protein>
<feature type="transmembrane region" description="Helical" evidence="2">
    <location>
        <begin position="459"/>
        <end position="478"/>
    </location>
</feature>
<name>A0A813AJF5_9DINO</name>
<keyword evidence="2" id="KW-0472">Membrane</keyword>
<keyword evidence="2" id="KW-0812">Transmembrane</keyword>
<keyword evidence="1" id="KW-0175">Coiled coil</keyword>
<accession>A0A813AJF5</accession>
<evidence type="ECO:0000256" key="2">
    <source>
        <dbReference type="SAM" id="Phobius"/>
    </source>
</evidence>
<dbReference type="AlphaFoldDB" id="A0A813AJF5"/>
<feature type="coiled-coil region" evidence="1">
    <location>
        <begin position="432"/>
        <end position="459"/>
    </location>
</feature>
<dbReference type="EMBL" id="CAJNJA010059494">
    <property type="protein sequence ID" value="CAE7867861.1"/>
    <property type="molecule type" value="Genomic_DNA"/>
</dbReference>
<dbReference type="OrthoDB" id="442657at2759"/>
<keyword evidence="4" id="KW-1185">Reference proteome</keyword>
<reference evidence="3" key="1">
    <citation type="submission" date="2021-02" db="EMBL/GenBank/DDBJ databases">
        <authorList>
            <person name="Dougan E. K."/>
            <person name="Rhodes N."/>
            <person name="Thang M."/>
            <person name="Chan C."/>
        </authorList>
    </citation>
    <scope>NUCLEOTIDE SEQUENCE</scope>
</reference>
<evidence type="ECO:0000256" key="1">
    <source>
        <dbReference type="SAM" id="Coils"/>
    </source>
</evidence>
<evidence type="ECO:0000313" key="4">
    <source>
        <dbReference type="Proteomes" id="UP000601435"/>
    </source>
</evidence>
<evidence type="ECO:0000313" key="3">
    <source>
        <dbReference type="EMBL" id="CAE7867861.1"/>
    </source>
</evidence>
<comment type="caution">
    <text evidence="3">The sequence shown here is derived from an EMBL/GenBank/DDBJ whole genome shotgun (WGS) entry which is preliminary data.</text>
</comment>
<feature type="non-terminal residue" evidence="3">
    <location>
        <position position="496"/>
    </location>
</feature>
<organism evidence="3 4">
    <name type="scientific">Symbiodinium necroappetens</name>
    <dbReference type="NCBI Taxonomy" id="1628268"/>
    <lineage>
        <taxon>Eukaryota</taxon>
        <taxon>Sar</taxon>
        <taxon>Alveolata</taxon>
        <taxon>Dinophyceae</taxon>
        <taxon>Suessiales</taxon>
        <taxon>Symbiodiniaceae</taxon>
        <taxon>Symbiodinium</taxon>
    </lineage>
</organism>
<dbReference type="CDD" id="cd09272">
    <property type="entry name" value="RNase_HI_RT_Ty1"/>
    <property type="match status" value="1"/>
</dbReference>
<keyword evidence="2" id="KW-1133">Transmembrane helix</keyword>
<gene>
    <name evidence="3" type="primary">RE2</name>
    <name evidence="3" type="ORF">SNEC2469_LOCUS27875</name>
</gene>
<proteinExistence type="predicted"/>